<proteinExistence type="inferred from homology"/>
<evidence type="ECO:0000259" key="6">
    <source>
        <dbReference type="PROSITE" id="PS51900"/>
    </source>
</evidence>
<keyword evidence="3" id="KW-0233">DNA recombination</keyword>
<reference evidence="7 8" key="1">
    <citation type="journal article" date="2014" name="Genome Announc.">
        <title>Draft Genome Sequence of Propane- and Butane-Oxidizing Actinobacterium Rhodococcus ruber IEGM 231.</title>
        <authorList>
            <person name="Ivshina I.B."/>
            <person name="Kuyukina M.S."/>
            <person name="Krivoruchko A.V."/>
            <person name="Barbe V."/>
            <person name="Fischer C."/>
        </authorList>
    </citation>
    <scope>NUCLEOTIDE SEQUENCE [LARGE SCALE GENOMIC DNA]</scope>
</reference>
<organism evidence="7 8">
    <name type="scientific">Rhodococcus ruber</name>
    <dbReference type="NCBI Taxonomy" id="1830"/>
    <lineage>
        <taxon>Bacteria</taxon>
        <taxon>Bacillati</taxon>
        <taxon>Actinomycetota</taxon>
        <taxon>Actinomycetes</taxon>
        <taxon>Mycobacteriales</taxon>
        <taxon>Nocardiaceae</taxon>
        <taxon>Rhodococcus</taxon>
    </lineage>
</organism>
<dbReference type="CDD" id="cd00397">
    <property type="entry name" value="DNA_BRE_C"/>
    <property type="match status" value="1"/>
</dbReference>
<evidence type="ECO:0000256" key="2">
    <source>
        <dbReference type="ARBA" id="ARBA00023125"/>
    </source>
</evidence>
<accession>A0A098BUC9</accession>
<evidence type="ECO:0000259" key="5">
    <source>
        <dbReference type="PROSITE" id="PS51898"/>
    </source>
</evidence>
<dbReference type="InterPro" id="IPR010998">
    <property type="entry name" value="Integrase_recombinase_N"/>
</dbReference>
<dbReference type="GO" id="GO:0015074">
    <property type="term" value="P:DNA integration"/>
    <property type="evidence" value="ECO:0007669"/>
    <property type="project" value="InterPro"/>
</dbReference>
<keyword evidence="2 4" id="KW-0238">DNA-binding</keyword>
<dbReference type="InterPro" id="IPR011010">
    <property type="entry name" value="DNA_brk_join_enz"/>
</dbReference>
<name>A0A098BUC9_9NOCA</name>
<dbReference type="GO" id="GO:0006310">
    <property type="term" value="P:DNA recombination"/>
    <property type="evidence" value="ECO:0007669"/>
    <property type="project" value="UniProtKB-KW"/>
</dbReference>
<feature type="domain" description="Core-binding (CB)" evidence="6">
    <location>
        <begin position="1"/>
        <end position="78"/>
    </location>
</feature>
<evidence type="ECO:0000313" key="8">
    <source>
        <dbReference type="Proteomes" id="UP000042997"/>
    </source>
</evidence>
<dbReference type="PROSITE" id="PS51900">
    <property type="entry name" value="CB"/>
    <property type="match status" value="1"/>
</dbReference>
<sequence>MTDPTIRQHLAHLRLRNIRVATITHREGQLKRLHAWLDKPLLDATERDLERWQHSLTVSASSVFTYTSHVRGFYAWAHGAELIDTDPARNLVLPRIPKRQPRPISEQDLSTALLCAQHDQQLYAWLLLAAFCGLRAGEIALVARTDLRLAEDGAGFLLVHGKGGAERIVRVPAAVVAELRPLLRSTGPIFRRPNGTPWPASHLSRIASEHFRSLGMSWTLHTLRHRFAARLCDAGADVRDVQALLGHSSLATTTVYLSQATRHAAASVDKLGEGVSLLTRRQHATRKKG</sequence>
<dbReference type="Proteomes" id="UP000042997">
    <property type="component" value="Unassembled WGS sequence"/>
</dbReference>
<dbReference type="RefSeq" id="WP_052455368.1">
    <property type="nucleotide sequence ID" value="NZ_JAJNCM010000010.1"/>
</dbReference>
<dbReference type="Gene3D" id="1.10.443.10">
    <property type="entry name" value="Intergrase catalytic core"/>
    <property type="match status" value="1"/>
</dbReference>
<dbReference type="PANTHER" id="PTHR30349">
    <property type="entry name" value="PHAGE INTEGRASE-RELATED"/>
    <property type="match status" value="1"/>
</dbReference>
<dbReference type="Gene3D" id="1.10.150.130">
    <property type="match status" value="1"/>
</dbReference>
<gene>
    <name evidence="7" type="ORF">RHRU231_930197</name>
</gene>
<dbReference type="InterPro" id="IPR002104">
    <property type="entry name" value="Integrase_catalytic"/>
</dbReference>
<dbReference type="PANTHER" id="PTHR30349:SF64">
    <property type="entry name" value="PROPHAGE INTEGRASE INTD-RELATED"/>
    <property type="match status" value="1"/>
</dbReference>
<evidence type="ECO:0000313" key="7">
    <source>
        <dbReference type="EMBL" id="CDZ92318.1"/>
    </source>
</evidence>
<dbReference type="Pfam" id="PF00589">
    <property type="entry name" value="Phage_integrase"/>
    <property type="match status" value="1"/>
</dbReference>
<dbReference type="InterPro" id="IPR050090">
    <property type="entry name" value="Tyrosine_recombinase_XerCD"/>
</dbReference>
<comment type="similarity">
    <text evidence="1">Belongs to the 'phage' integrase family.</text>
</comment>
<dbReference type="InterPro" id="IPR044068">
    <property type="entry name" value="CB"/>
</dbReference>
<evidence type="ECO:0000256" key="3">
    <source>
        <dbReference type="ARBA" id="ARBA00023172"/>
    </source>
</evidence>
<dbReference type="PROSITE" id="PS51898">
    <property type="entry name" value="TYR_RECOMBINASE"/>
    <property type="match status" value="1"/>
</dbReference>
<dbReference type="GO" id="GO:0003677">
    <property type="term" value="F:DNA binding"/>
    <property type="evidence" value="ECO:0007669"/>
    <property type="project" value="UniProtKB-UniRule"/>
</dbReference>
<evidence type="ECO:0000256" key="1">
    <source>
        <dbReference type="ARBA" id="ARBA00008857"/>
    </source>
</evidence>
<dbReference type="InterPro" id="IPR013762">
    <property type="entry name" value="Integrase-like_cat_sf"/>
</dbReference>
<dbReference type="SUPFAM" id="SSF56349">
    <property type="entry name" value="DNA breaking-rejoining enzymes"/>
    <property type="match status" value="1"/>
</dbReference>
<protein>
    <submittedName>
        <fullName evidence="7">Phage integrase domain protein</fullName>
    </submittedName>
</protein>
<evidence type="ECO:0000256" key="4">
    <source>
        <dbReference type="PROSITE-ProRule" id="PRU01248"/>
    </source>
</evidence>
<dbReference type="AlphaFoldDB" id="A0A098BUC9"/>
<dbReference type="EMBL" id="CCSD01000109">
    <property type="protein sequence ID" value="CDZ92318.1"/>
    <property type="molecule type" value="Genomic_DNA"/>
</dbReference>
<feature type="domain" description="Tyr recombinase" evidence="5">
    <location>
        <begin position="99"/>
        <end position="269"/>
    </location>
</feature>